<sequence length="244" mass="28278">MEKKHKYLEIKEEIKNDILNKKYEVGEKIPSERELASFYSVTRVTVQKAMNSLEQEGFIERVHGKGMFVLKNTEGNIYIFNNEKSDSVLGFSREFKNKVKISSELIEFEIIKAGKELAKLLEINVCDKVYFIRRVRLINNMPVTVEDTNIPVGIINEIPKEVLIKGSLYEYIEKITGKKIKDSDTIIEASLFTDELAKLLKIKAGLPMLKMTEVTRLEDKTVFNYSYSYNRGDVFKVKNMKIEK</sequence>
<name>D1AG81_SEBTE</name>
<accession>D1AG81</accession>
<dbReference type="EMBL" id="CP001739">
    <property type="protein sequence ID" value="ACZ10707.1"/>
    <property type="molecule type" value="Genomic_DNA"/>
</dbReference>
<dbReference type="PROSITE" id="PS50949">
    <property type="entry name" value="HTH_GNTR"/>
    <property type="match status" value="1"/>
</dbReference>
<dbReference type="SMART" id="SM00345">
    <property type="entry name" value="HTH_GNTR"/>
    <property type="match status" value="1"/>
</dbReference>
<dbReference type="InterPro" id="IPR036388">
    <property type="entry name" value="WH-like_DNA-bd_sf"/>
</dbReference>
<reference evidence="6" key="1">
    <citation type="submission" date="2009-09" db="EMBL/GenBank/DDBJ databases">
        <title>The complete chromosome of Sebaldella termitidis ATCC 33386.</title>
        <authorList>
            <consortium name="US DOE Joint Genome Institute (JGI-PGF)"/>
            <person name="Lucas S."/>
            <person name="Copeland A."/>
            <person name="Lapidus A."/>
            <person name="Glavina del Rio T."/>
            <person name="Dalin E."/>
            <person name="Tice H."/>
            <person name="Bruce D."/>
            <person name="Goodwin L."/>
            <person name="Pitluck S."/>
            <person name="Kyrpides N."/>
            <person name="Mavromatis K."/>
            <person name="Ivanova N."/>
            <person name="Mikhailova N."/>
            <person name="Sims D."/>
            <person name="Meincke L."/>
            <person name="Brettin T."/>
            <person name="Detter J.C."/>
            <person name="Han C."/>
            <person name="Larimer F."/>
            <person name="Land M."/>
            <person name="Hauser L."/>
            <person name="Markowitz V."/>
            <person name="Cheng J.F."/>
            <person name="Hugenholtz P."/>
            <person name="Woyke T."/>
            <person name="Wu D."/>
            <person name="Eisen J.A."/>
        </authorList>
    </citation>
    <scope>NUCLEOTIDE SEQUENCE [LARGE SCALE GENOMIC DNA]</scope>
    <source>
        <strain evidence="6">ATCC 33386 / NCTC 11300</strain>
    </source>
</reference>
<dbReference type="RefSeq" id="WP_012863286.1">
    <property type="nucleotide sequence ID" value="NC_013517.1"/>
</dbReference>
<dbReference type="Pfam" id="PF07702">
    <property type="entry name" value="UTRA"/>
    <property type="match status" value="1"/>
</dbReference>
<keyword evidence="6" id="KW-1185">Reference proteome</keyword>
<dbReference type="SUPFAM" id="SSF46785">
    <property type="entry name" value="Winged helix' DNA-binding domain"/>
    <property type="match status" value="1"/>
</dbReference>
<dbReference type="PRINTS" id="PR00035">
    <property type="entry name" value="HTHGNTR"/>
</dbReference>
<gene>
    <name evidence="5" type="ordered locus">Sterm_3873</name>
</gene>
<dbReference type="SUPFAM" id="SSF64288">
    <property type="entry name" value="Chorismate lyase-like"/>
    <property type="match status" value="1"/>
</dbReference>
<keyword evidence="1" id="KW-0805">Transcription regulation</keyword>
<dbReference type="KEGG" id="str:Sterm_3873"/>
<feature type="domain" description="HTH gntR-type" evidence="4">
    <location>
        <begin position="4"/>
        <end position="72"/>
    </location>
</feature>
<dbReference type="HOGENOM" id="CLU_063236_8_2_0"/>
<evidence type="ECO:0000259" key="4">
    <source>
        <dbReference type="PROSITE" id="PS50949"/>
    </source>
</evidence>
<dbReference type="Proteomes" id="UP000000845">
    <property type="component" value="Chromosome"/>
</dbReference>
<dbReference type="GO" id="GO:0003700">
    <property type="term" value="F:DNA-binding transcription factor activity"/>
    <property type="evidence" value="ECO:0007669"/>
    <property type="project" value="InterPro"/>
</dbReference>
<dbReference type="eggNOG" id="COG2188">
    <property type="taxonomic scope" value="Bacteria"/>
</dbReference>
<dbReference type="Gene3D" id="1.10.10.10">
    <property type="entry name" value="Winged helix-like DNA-binding domain superfamily/Winged helix DNA-binding domain"/>
    <property type="match status" value="1"/>
</dbReference>
<dbReference type="InterPro" id="IPR050679">
    <property type="entry name" value="Bact_HTH_transcr_reg"/>
</dbReference>
<evidence type="ECO:0000256" key="3">
    <source>
        <dbReference type="ARBA" id="ARBA00023163"/>
    </source>
</evidence>
<keyword evidence="3" id="KW-0804">Transcription</keyword>
<dbReference type="SMART" id="SM00866">
    <property type="entry name" value="UTRA"/>
    <property type="match status" value="1"/>
</dbReference>
<dbReference type="Gene3D" id="3.40.1410.10">
    <property type="entry name" value="Chorismate lyase-like"/>
    <property type="match status" value="1"/>
</dbReference>
<dbReference type="GO" id="GO:0045892">
    <property type="term" value="P:negative regulation of DNA-templated transcription"/>
    <property type="evidence" value="ECO:0007669"/>
    <property type="project" value="TreeGrafter"/>
</dbReference>
<dbReference type="CDD" id="cd07377">
    <property type="entry name" value="WHTH_GntR"/>
    <property type="match status" value="1"/>
</dbReference>
<dbReference type="InterPro" id="IPR000524">
    <property type="entry name" value="Tscrpt_reg_HTH_GntR"/>
</dbReference>
<dbReference type="PANTHER" id="PTHR44846">
    <property type="entry name" value="MANNOSYL-D-GLYCERATE TRANSPORT/METABOLISM SYSTEM REPRESSOR MNGR-RELATED"/>
    <property type="match status" value="1"/>
</dbReference>
<dbReference type="InterPro" id="IPR036390">
    <property type="entry name" value="WH_DNA-bd_sf"/>
</dbReference>
<keyword evidence="2" id="KW-0238">DNA-binding</keyword>
<organism evidence="5 6">
    <name type="scientific">Sebaldella termitidis (strain ATCC 33386 / NCTC 11300)</name>
    <dbReference type="NCBI Taxonomy" id="526218"/>
    <lineage>
        <taxon>Bacteria</taxon>
        <taxon>Fusobacteriati</taxon>
        <taxon>Fusobacteriota</taxon>
        <taxon>Fusobacteriia</taxon>
        <taxon>Fusobacteriales</taxon>
        <taxon>Leptotrichiaceae</taxon>
        <taxon>Sebaldella</taxon>
    </lineage>
</organism>
<dbReference type="InterPro" id="IPR011663">
    <property type="entry name" value="UTRA"/>
</dbReference>
<dbReference type="STRING" id="526218.Sterm_3873"/>
<dbReference type="AlphaFoldDB" id="D1AG81"/>
<proteinExistence type="predicted"/>
<dbReference type="PANTHER" id="PTHR44846:SF1">
    <property type="entry name" value="MANNOSYL-D-GLYCERATE TRANSPORT_METABOLISM SYSTEM REPRESSOR MNGR-RELATED"/>
    <property type="match status" value="1"/>
</dbReference>
<dbReference type="Pfam" id="PF00392">
    <property type="entry name" value="GntR"/>
    <property type="match status" value="1"/>
</dbReference>
<dbReference type="InterPro" id="IPR028978">
    <property type="entry name" value="Chorismate_lyase_/UTRA_dom_sf"/>
</dbReference>
<reference evidence="5 6" key="2">
    <citation type="journal article" date="2010" name="Stand. Genomic Sci.">
        <title>Complete genome sequence of Sebaldella termitidis type strain (NCTC 11300).</title>
        <authorList>
            <person name="Harmon-Smith M."/>
            <person name="Celia L."/>
            <person name="Chertkov O."/>
            <person name="Lapidus A."/>
            <person name="Copeland A."/>
            <person name="Glavina Del Rio T."/>
            <person name="Nolan M."/>
            <person name="Lucas S."/>
            <person name="Tice H."/>
            <person name="Cheng J.F."/>
            <person name="Han C."/>
            <person name="Detter J.C."/>
            <person name="Bruce D."/>
            <person name="Goodwin L."/>
            <person name="Pitluck S."/>
            <person name="Pati A."/>
            <person name="Liolios K."/>
            <person name="Ivanova N."/>
            <person name="Mavromatis K."/>
            <person name="Mikhailova N."/>
            <person name="Chen A."/>
            <person name="Palaniappan K."/>
            <person name="Land M."/>
            <person name="Hauser L."/>
            <person name="Chang Y.J."/>
            <person name="Jeffries C.D."/>
            <person name="Brettin T."/>
            <person name="Goker M."/>
            <person name="Beck B."/>
            <person name="Bristow J."/>
            <person name="Eisen J.A."/>
            <person name="Markowitz V."/>
            <person name="Hugenholtz P."/>
            <person name="Kyrpides N.C."/>
            <person name="Klenk H.P."/>
            <person name="Chen F."/>
        </authorList>
    </citation>
    <scope>NUCLEOTIDE SEQUENCE [LARGE SCALE GENOMIC DNA]</scope>
    <source>
        <strain evidence="6">ATCC 33386 / NCTC 11300</strain>
    </source>
</reference>
<evidence type="ECO:0000256" key="1">
    <source>
        <dbReference type="ARBA" id="ARBA00023015"/>
    </source>
</evidence>
<evidence type="ECO:0000313" key="5">
    <source>
        <dbReference type="EMBL" id="ACZ10707.1"/>
    </source>
</evidence>
<evidence type="ECO:0000313" key="6">
    <source>
        <dbReference type="Proteomes" id="UP000000845"/>
    </source>
</evidence>
<evidence type="ECO:0000256" key="2">
    <source>
        <dbReference type="ARBA" id="ARBA00023125"/>
    </source>
</evidence>
<protein>
    <submittedName>
        <fullName evidence="5">Transcriptional regulator, GntR family</fullName>
    </submittedName>
</protein>
<dbReference type="GO" id="GO:0003677">
    <property type="term" value="F:DNA binding"/>
    <property type="evidence" value="ECO:0007669"/>
    <property type="project" value="UniProtKB-KW"/>
</dbReference>